<dbReference type="InterPro" id="IPR004045">
    <property type="entry name" value="Glutathione_S-Trfase_N"/>
</dbReference>
<dbReference type="InterPro" id="IPR036249">
    <property type="entry name" value="Thioredoxin-like_sf"/>
</dbReference>
<reference evidence="5" key="1">
    <citation type="journal article" date="2019" name="Int. J. Syst. Evol. Microbiol.">
        <title>The Global Catalogue of Microorganisms (GCM) 10K type strain sequencing project: providing services to taxonomists for standard genome sequencing and annotation.</title>
        <authorList>
            <consortium name="The Broad Institute Genomics Platform"/>
            <consortium name="The Broad Institute Genome Sequencing Center for Infectious Disease"/>
            <person name="Wu L."/>
            <person name="Ma J."/>
        </authorList>
    </citation>
    <scope>NUCLEOTIDE SEQUENCE [LARGE SCALE GENOMIC DNA]</scope>
    <source>
        <strain evidence="5">NBRC 112502</strain>
    </source>
</reference>
<proteinExistence type="inferred from homology"/>
<dbReference type="PROSITE" id="PS50405">
    <property type="entry name" value="GST_CTER"/>
    <property type="match status" value="1"/>
</dbReference>
<dbReference type="RefSeq" id="WP_284256183.1">
    <property type="nucleotide sequence ID" value="NZ_BSOS01000006.1"/>
</dbReference>
<sequence length="197" mass="21580">MLTIYGTKQSRAGRCLWALEEFGLAYQHNPVTPHTGGTRTAAYLKLNPLGKVPTLTDGDFILTESVAICYYLASLQPTPLWPDDLQARARIYQWSSWATTELEFHLTMWIREKRGNADAALMTKYLENAAVSLTPLERHLAASAYAAGATFTIGDINAASALAMGAALLDMSAFPAAKSWLDKCLARPAWQKVQTLG</sequence>
<keyword evidence="5" id="KW-1185">Reference proteome</keyword>
<evidence type="ECO:0000313" key="5">
    <source>
        <dbReference type="Proteomes" id="UP001156641"/>
    </source>
</evidence>
<dbReference type="SFLD" id="SFLDG01150">
    <property type="entry name" value="Main.1:_Beta-like"/>
    <property type="match status" value="1"/>
</dbReference>
<dbReference type="CDD" id="cd03046">
    <property type="entry name" value="GST_N_GTT1_like"/>
    <property type="match status" value="1"/>
</dbReference>
<dbReference type="SFLD" id="SFLDG00358">
    <property type="entry name" value="Main_(cytGST)"/>
    <property type="match status" value="1"/>
</dbReference>
<dbReference type="PROSITE" id="PS50404">
    <property type="entry name" value="GST_NTER"/>
    <property type="match status" value="1"/>
</dbReference>
<dbReference type="InterPro" id="IPR036282">
    <property type="entry name" value="Glutathione-S-Trfase_C_sf"/>
</dbReference>
<accession>A0ABQ6A207</accession>
<comment type="similarity">
    <text evidence="1">Belongs to the GST superfamily.</text>
</comment>
<feature type="domain" description="GST N-terminal" evidence="2">
    <location>
        <begin position="1"/>
        <end position="80"/>
    </location>
</feature>
<evidence type="ECO:0000259" key="2">
    <source>
        <dbReference type="PROSITE" id="PS50404"/>
    </source>
</evidence>
<dbReference type="PANTHER" id="PTHR44051:SF8">
    <property type="entry name" value="GLUTATHIONE S-TRANSFERASE GSTA"/>
    <property type="match status" value="1"/>
</dbReference>
<gene>
    <name evidence="4" type="ORF">GCM10010909_03500</name>
</gene>
<protein>
    <submittedName>
        <fullName evidence="4">Glutathione S-transferase</fullName>
    </submittedName>
</protein>
<comment type="caution">
    <text evidence="4">The sequence shown here is derived from an EMBL/GenBank/DDBJ whole genome shotgun (WGS) entry which is preliminary data.</text>
</comment>
<dbReference type="InterPro" id="IPR010987">
    <property type="entry name" value="Glutathione-S-Trfase_C-like"/>
</dbReference>
<dbReference type="Gene3D" id="3.40.30.10">
    <property type="entry name" value="Glutaredoxin"/>
    <property type="match status" value="1"/>
</dbReference>
<evidence type="ECO:0000259" key="3">
    <source>
        <dbReference type="PROSITE" id="PS50405"/>
    </source>
</evidence>
<dbReference type="Pfam" id="PF00043">
    <property type="entry name" value="GST_C"/>
    <property type="match status" value="1"/>
</dbReference>
<dbReference type="InterPro" id="IPR004046">
    <property type="entry name" value="GST_C"/>
</dbReference>
<evidence type="ECO:0000313" key="4">
    <source>
        <dbReference type="EMBL" id="GLR65672.1"/>
    </source>
</evidence>
<dbReference type="Pfam" id="PF02798">
    <property type="entry name" value="GST_N"/>
    <property type="match status" value="1"/>
</dbReference>
<organism evidence="4 5">
    <name type="scientific">Acidocella aquatica</name>
    <dbReference type="NCBI Taxonomy" id="1922313"/>
    <lineage>
        <taxon>Bacteria</taxon>
        <taxon>Pseudomonadati</taxon>
        <taxon>Pseudomonadota</taxon>
        <taxon>Alphaproteobacteria</taxon>
        <taxon>Acetobacterales</taxon>
        <taxon>Acidocellaceae</taxon>
        <taxon>Acidocella</taxon>
    </lineage>
</organism>
<dbReference type="SUPFAM" id="SSF52833">
    <property type="entry name" value="Thioredoxin-like"/>
    <property type="match status" value="1"/>
</dbReference>
<dbReference type="Gene3D" id="1.20.1050.10">
    <property type="match status" value="1"/>
</dbReference>
<dbReference type="PANTHER" id="PTHR44051">
    <property type="entry name" value="GLUTATHIONE S-TRANSFERASE-RELATED"/>
    <property type="match status" value="1"/>
</dbReference>
<dbReference type="SUPFAM" id="SSF47616">
    <property type="entry name" value="GST C-terminal domain-like"/>
    <property type="match status" value="1"/>
</dbReference>
<dbReference type="InterPro" id="IPR040079">
    <property type="entry name" value="Glutathione_S-Trfase"/>
</dbReference>
<dbReference type="Proteomes" id="UP001156641">
    <property type="component" value="Unassembled WGS sequence"/>
</dbReference>
<dbReference type="EMBL" id="BSOS01000006">
    <property type="protein sequence ID" value="GLR65672.1"/>
    <property type="molecule type" value="Genomic_DNA"/>
</dbReference>
<dbReference type="SFLD" id="SFLDS00019">
    <property type="entry name" value="Glutathione_Transferase_(cytos"/>
    <property type="match status" value="1"/>
</dbReference>
<name>A0ABQ6A207_9PROT</name>
<evidence type="ECO:0000256" key="1">
    <source>
        <dbReference type="RuleBase" id="RU003494"/>
    </source>
</evidence>
<feature type="domain" description="GST C-terminal" evidence="3">
    <location>
        <begin position="84"/>
        <end position="197"/>
    </location>
</feature>